<feature type="region of interest" description="Disordered" evidence="1">
    <location>
        <begin position="57"/>
        <end position="80"/>
    </location>
</feature>
<evidence type="ECO:0000313" key="2">
    <source>
        <dbReference type="EMBL" id="PTQ38638.1"/>
    </source>
</evidence>
<reference evidence="3" key="1">
    <citation type="journal article" date="2017" name="Cell">
        <title>Insights into land plant evolution garnered from the Marchantia polymorpha genome.</title>
        <authorList>
            <person name="Bowman J.L."/>
            <person name="Kohchi T."/>
            <person name="Yamato K.T."/>
            <person name="Jenkins J."/>
            <person name="Shu S."/>
            <person name="Ishizaki K."/>
            <person name="Yamaoka S."/>
            <person name="Nishihama R."/>
            <person name="Nakamura Y."/>
            <person name="Berger F."/>
            <person name="Adam C."/>
            <person name="Aki S.S."/>
            <person name="Althoff F."/>
            <person name="Araki T."/>
            <person name="Arteaga-Vazquez M.A."/>
            <person name="Balasubrmanian S."/>
            <person name="Barry K."/>
            <person name="Bauer D."/>
            <person name="Boehm C.R."/>
            <person name="Briginshaw L."/>
            <person name="Caballero-Perez J."/>
            <person name="Catarino B."/>
            <person name="Chen F."/>
            <person name="Chiyoda S."/>
            <person name="Chovatia M."/>
            <person name="Davies K.M."/>
            <person name="Delmans M."/>
            <person name="Demura T."/>
            <person name="Dierschke T."/>
            <person name="Dolan L."/>
            <person name="Dorantes-Acosta A.E."/>
            <person name="Eklund D.M."/>
            <person name="Florent S.N."/>
            <person name="Flores-Sandoval E."/>
            <person name="Fujiyama A."/>
            <person name="Fukuzawa H."/>
            <person name="Galik B."/>
            <person name="Grimanelli D."/>
            <person name="Grimwood J."/>
            <person name="Grossniklaus U."/>
            <person name="Hamada T."/>
            <person name="Haseloff J."/>
            <person name="Hetherington A.J."/>
            <person name="Higo A."/>
            <person name="Hirakawa Y."/>
            <person name="Hundley H.N."/>
            <person name="Ikeda Y."/>
            <person name="Inoue K."/>
            <person name="Inoue S.I."/>
            <person name="Ishida S."/>
            <person name="Jia Q."/>
            <person name="Kakita M."/>
            <person name="Kanazawa T."/>
            <person name="Kawai Y."/>
            <person name="Kawashima T."/>
            <person name="Kennedy M."/>
            <person name="Kinose K."/>
            <person name="Kinoshita T."/>
            <person name="Kohara Y."/>
            <person name="Koide E."/>
            <person name="Komatsu K."/>
            <person name="Kopischke S."/>
            <person name="Kubo M."/>
            <person name="Kyozuka J."/>
            <person name="Lagercrantz U."/>
            <person name="Lin S.S."/>
            <person name="Lindquist E."/>
            <person name="Lipzen A.M."/>
            <person name="Lu C.W."/>
            <person name="De Luna E."/>
            <person name="Martienssen R.A."/>
            <person name="Minamino N."/>
            <person name="Mizutani M."/>
            <person name="Mizutani M."/>
            <person name="Mochizuki N."/>
            <person name="Monte I."/>
            <person name="Mosher R."/>
            <person name="Nagasaki H."/>
            <person name="Nakagami H."/>
            <person name="Naramoto S."/>
            <person name="Nishitani K."/>
            <person name="Ohtani M."/>
            <person name="Okamoto T."/>
            <person name="Okumura M."/>
            <person name="Phillips J."/>
            <person name="Pollak B."/>
            <person name="Reinders A."/>
            <person name="Rovekamp M."/>
            <person name="Sano R."/>
            <person name="Sawa S."/>
            <person name="Schmid M.W."/>
            <person name="Shirakawa M."/>
            <person name="Solano R."/>
            <person name="Spunde A."/>
            <person name="Suetsugu N."/>
            <person name="Sugano S."/>
            <person name="Sugiyama A."/>
            <person name="Sun R."/>
            <person name="Suzuki Y."/>
            <person name="Takenaka M."/>
            <person name="Takezawa D."/>
            <person name="Tomogane H."/>
            <person name="Tsuzuki M."/>
            <person name="Ueda T."/>
            <person name="Umeda M."/>
            <person name="Ward J.M."/>
            <person name="Watanabe Y."/>
            <person name="Yazaki K."/>
            <person name="Yokoyama R."/>
            <person name="Yoshitake Y."/>
            <person name="Yotsui I."/>
            <person name="Zachgo S."/>
            <person name="Schmutz J."/>
        </authorList>
    </citation>
    <scope>NUCLEOTIDE SEQUENCE [LARGE SCALE GENOMIC DNA]</scope>
    <source>
        <strain evidence="3">Tak-1</strain>
    </source>
</reference>
<evidence type="ECO:0000313" key="3">
    <source>
        <dbReference type="Proteomes" id="UP000244005"/>
    </source>
</evidence>
<protein>
    <submittedName>
        <fullName evidence="2">Uncharacterized protein</fullName>
    </submittedName>
</protein>
<name>A0A2R6WXQ6_MARPO</name>
<accession>A0A2R6WXQ6</accession>
<gene>
    <name evidence="2" type="ORF">MARPO_0050s0092</name>
</gene>
<feature type="compositionally biased region" description="Polar residues" evidence="1">
    <location>
        <begin position="57"/>
        <end position="70"/>
    </location>
</feature>
<keyword evidence="3" id="KW-1185">Reference proteome</keyword>
<sequence length="80" mass="8577">MPRSRRGVGALFPSTLAIHLHPQNSTRHRILSMVNIPPKCGKLATCGASTCPVVSPWSSRSINPGSQNADSRPPYPVTKS</sequence>
<dbReference type="EMBL" id="KZ772722">
    <property type="protein sequence ID" value="PTQ38638.1"/>
    <property type="molecule type" value="Genomic_DNA"/>
</dbReference>
<organism evidence="2 3">
    <name type="scientific">Marchantia polymorpha</name>
    <name type="common">Common liverwort</name>
    <name type="synonym">Marchantia aquatica</name>
    <dbReference type="NCBI Taxonomy" id="3197"/>
    <lineage>
        <taxon>Eukaryota</taxon>
        <taxon>Viridiplantae</taxon>
        <taxon>Streptophyta</taxon>
        <taxon>Embryophyta</taxon>
        <taxon>Marchantiophyta</taxon>
        <taxon>Marchantiopsida</taxon>
        <taxon>Marchantiidae</taxon>
        <taxon>Marchantiales</taxon>
        <taxon>Marchantiaceae</taxon>
        <taxon>Marchantia</taxon>
    </lineage>
</organism>
<dbReference type="Proteomes" id="UP000244005">
    <property type="component" value="Unassembled WGS sequence"/>
</dbReference>
<proteinExistence type="predicted"/>
<dbReference type="AlphaFoldDB" id="A0A2R6WXQ6"/>
<evidence type="ECO:0000256" key="1">
    <source>
        <dbReference type="SAM" id="MobiDB-lite"/>
    </source>
</evidence>